<gene>
    <name evidence="1" type="ORF">AMSG_06458</name>
</gene>
<protein>
    <submittedName>
        <fullName evidence="1">Uncharacterized protein</fullName>
    </submittedName>
</protein>
<dbReference type="GeneID" id="25565614"/>
<dbReference type="Proteomes" id="UP000054408">
    <property type="component" value="Unassembled WGS sequence"/>
</dbReference>
<dbReference type="RefSeq" id="XP_013756320.1">
    <property type="nucleotide sequence ID" value="XM_013900866.1"/>
</dbReference>
<dbReference type="AlphaFoldDB" id="A0A0L0DFL7"/>
<reference evidence="1 2" key="1">
    <citation type="submission" date="2010-05" db="EMBL/GenBank/DDBJ databases">
        <title>The Genome Sequence of Thecamonas trahens ATCC 50062.</title>
        <authorList>
            <consortium name="The Broad Institute Genome Sequencing Platform"/>
            <person name="Russ C."/>
            <person name="Cuomo C."/>
            <person name="Shea T."/>
            <person name="Young S.K."/>
            <person name="Zeng Q."/>
            <person name="Koehrsen M."/>
            <person name="Haas B."/>
            <person name="Borodovsky M."/>
            <person name="Guigo R."/>
            <person name="Alvarado L."/>
            <person name="Berlin A."/>
            <person name="Bochicchio J."/>
            <person name="Borenstein D."/>
            <person name="Chapman S."/>
            <person name="Chen Z."/>
            <person name="Freedman E."/>
            <person name="Gellesch M."/>
            <person name="Goldberg J."/>
            <person name="Griggs A."/>
            <person name="Gujja S."/>
            <person name="Heilman E."/>
            <person name="Heiman D."/>
            <person name="Hepburn T."/>
            <person name="Howarth C."/>
            <person name="Jen D."/>
            <person name="Larson L."/>
            <person name="Mehta T."/>
            <person name="Park D."/>
            <person name="Pearson M."/>
            <person name="Roberts A."/>
            <person name="Saif S."/>
            <person name="Shenoy N."/>
            <person name="Sisk P."/>
            <person name="Stolte C."/>
            <person name="Sykes S."/>
            <person name="Thomson T."/>
            <person name="Walk T."/>
            <person name="White J."/>
            <person name="Yandava C."/>
            <person name="Burger G."/>
            <person name="Gray M.W."/>
            <person name="Holland P.W.H."/>
            <person name="King N."/>
            <person name="Lang F.B.F."/>
            <person name="Roger A.J."/>
            <person name="Ruiz-Trillo I."/>
            <person name="Lander E."/>
            <person name="Nusbaum C."/>
        </authorList>
    </citation>
    <scope>NUCLEOTIDE SEQUENCE [LARGE SCALE GENOMIC DNA]</scope>
    <source>
        <strain evidence="1 2">ATCC 50062</strain>
    </source>
</reference>
<sequence length="91" mass="10060">MVYATVEWAGTAWCVKGQVPVSVIQSFLRDPTKATQNYHWEDGWRLPKNVVLPLLFDKLESAGFLLVACVGDMKGNSGSNNNCGAVFVFHQ</sequence>
<evidence type="ECO:0000313" key="1">
    <source>
        <dbReference type="EMBL" id="KNC51112.1"/>
    </source>
</evidence>
<proteinExistence type="predicted"/>
<dbReference type="EMBL" id="GL349465">
    <property type="protein sequence ID" value="KNC51112.1"/>
    <property type="molecule type" value="Genomic_DNA"/>
</dbReference>
<evidence type="ECO:0000313" key="2">
    <source>
        <dbReference type="Proteomes" id="UP000054408"/>
    </source>
</evidence>
<keyword evidence="2" id="KW-1185">Reference proteome</keyword>
<accession>A0A0L0DFL7</accession>
<organism evidence="1 2">
    <name type="scientific">Thecamonas trahens ATCC 50062</name>
    <dbReference type="NCBI Taxonomy" id="461836"/>
    <lineage>
        <taxon>Eukaryota</taxon>
        <taxon>Apusozoa</taxon>
        <taxon>Apusomonadida</taxon>
        <taxon>Apusomonadidae</taxon>
        <taxon>Thecamonas</taxon>
    </lineage>
</organism>
<name>A0A0L0DFL7_THETB</name>